<dbReference type="EC" id="4.6.1.1" evidence="3"/>
<accession>A0A517NDQ5</accession>
<gene>
    <name evidence="3" type="primary">cyaA_1</name>
    <name evidence="3" type="ORF">K227x_36590</name>
</gene>
<dbReference type="EMBL" id="CP036525">
    <property type="protein sequence ID" value="QDT05259.1"/>
    <property type="molecule type" value="Genomic_DNA"/>
</dbReference>
<dbReference type="Gene3D" id="3.30.450.40">
    <property type="match status" value="1"/>
</dbReference>
<feature type="region of interest" description="Disordered" evidence="1">
    <location>
        <begin position="225"/>
        <end position="244"/>
    </location>
</feature>
<keyword evidence="3" id="KW-0456">Lyase</keyword>
<dbReference type="GO" id="GO:0006171">
    <property type="term" value="P:cAMP biosynthetic process"/>
    <property type="evidence" value="ECO:0007669"/>
    <property type="project" value="TreeGrafter"/>
</dbReference>
<proteinExistence type="predicted"/>
<dbReference type="InterPro" id="IPR029787">
    <property type="entry name" value="Nucleotide_cyclase"/>
</dbReference>
<dbReference type="SMART" id="SM00044">
    <property type="entry name" value="CYCc"/>
    <property type="match status" value="1"/>
</dbReference>
<protein>
    <submittedName>
        <fullName evidence="3">Adenylate cyclase 1</fullName>
        <ecNumber evidence="3">4.6.1.1</ecNumber>
    </submittedName>
</protein>
<dbReference type="PANTHER" id="PTHR43081:SF20">
    <property type="entry name" value="TWO-COMPONENT RESPONSE REGULATOR"/>
    <property type="match status" value="1"/>
</dbReference>
<dbReference type="SUPFAM" id="SSF55073">
    <property type="entry name" value="Nucleotide cyclase"/>
    <property type="match status" value="1"/>
</dbReference>
<dbReference type="Proteomes" id="UP000318538">
    <property type="component" value="Chromosome"/>
</dbReference>
<keyword evidence="4" id="KW-1185">Reference proteome</keyword>
<evidence type="ECO:0000256" key="1">
    <source>
        <dbReference type="SAM" id="MobiDB-lite"/>
    </source>
</evidence>
<dbReference type="InterPro" id="IPR050697">
    <property type="entry name" value="Adenylyl/Guanylyl_Cyclase_3/4"/>
</dbReference>
<dbReference type="GO" id="GO:0035556">
    <property type="term" value="P:intracellular signal transduction"/>
    <property type="evidence" value="ECO:0007669"/>
    <property type="project" value="InterPro"/>
</dbReference>
<evidence type="ECO:0000313" key="4">
    <source>
        <dbReference type="Proteomes" id="UP000318538"/>
    </source>
</evidence>
<dbReference type="Gene3D" id="3.30.70.1230">
    <property type="entry name" value="Nucleotide cyclase"/>
    <property type="match status" value="1"/>
</dbReference>
<dbReference type="AlphaFoldDB" id="A0A517NDQ5"/>
<reference evidence="3 4" key="1">
    <citation type="submission" date="2019-02" db="EMBL/GenBank/DDBJ databases">
        <title>Deep-cultivation of Planctomycetes and their phenomic and genomic characterization uncovers novel biology.</title>
        <authorList>
            <person name="Wiegand S."/>
            <person name="Jogler M."/>
            <person name="Boedeker C."/>
            <person name="Pinto D."/>
            <person name="Vollmers J."/>
            <person name="Rivas-Marin E."/>
            <person name="Kohn T."/>
            <person name="Peeters S.H."/>
            <person name="Heuer A."/>
            <person name="Rast P."/>
            <person name="Oberbeckmann S."/>
            <person name="Bunk B."/>
            <person name="Jeske O."/>
            <person name="Meyerdierks A."/>
            <person name="Storesund J.E."/>
            <person name="Kallscheuer N."/>
            <person name="Luecker S."/>
            <person name="Lage O.M."/>
            <person name="Pohl T."/>
            <person name="Merkel B.J."/>
            <person name="Hornburger P."/>
            <person name="Mueller R.-W."/>
            <person name="Bruemmer F."/>
            <person name="Labrenz M."/>
            <person name="Spormann A.M."/>
            <person name="Op den Camp H."/>
            <person name="Overmann J."/>
            <person name="Amann R."/>
            <person name="Jetten M.S.M."/>
            <person name="Mascher T."/>
            <person name="Medema M.H."/>
            <person name="Devos D.P."/>
            <person name="Kaster A.-K."/>
            <person name="Ovreas L."/>
            <person name="Rohde M."/>
            <person name="Galperin M.Y."/>
            <person name="Jogler C."/>
        </authorList>
    </citation>
    <scope>NUCLEOTIDE SEQUENCE [LARGE SCALE GENOMIC DNA]</scope>
    <source>
        <strain evidence="3 4">K22_7</strain>
    </source>
</reference>
<dbReference type="GO" id="GO:0004016">
    <property type="term" value="F:adenylate cyclase activity"/>
    <property type="evidence" value="ECO:0007669"/>
    <property type="project" value="UniProtKB-EC"/>
</dbReference>
<dbReference type="InterPro" id="IPR001054">
    <property type="entry name" value="A/G_cyclase"/>
</dbReference>
<evidence type="ECO:0000259" key="2">
    <source>
        <dbReference type="PROSITE" id="PS50125"/>
    </source>
</evidence>
<dbReference type="PROSITE" id="PS50125">
    <property type="entry name" value="GUANYLATE_CYCLASE_2"/>
    <property type="match status" value="1"/>
</dbReference>
<dbReference type="Pfam" id="PF00211">
    <property type="entry name" value="Guanylate_cyc"/>
    <property type="match status" value="1"/>
</dbReference>
<dbReference type="PANTHER" id="PTHR43081">
    <property type="entry name" value="ADENYLATE CYCLASE, TERMINAL-DIFFERENTIATION SPECIFIC-RELATED"/>
    <property type="match status" value="1"/>
</dbReference>
<feature type="domain" description="Guanylate cyclase" evidence="2">
    <location>
        <begin position="374"/>
        <end position="506"/>
    </location>
</feature>
<dbReference type="CDD" id="cd07302">
    <property type="entry name" value="CHD"/>
    <property type="match status" value="1"/>
</dbReference>
<dbReference type="RefSeq" id="WP_246145864.1">
    <property type="nucleotide sequence ID" value="NZ_CP036525.1"/>
</dbReference>
<evidence type="ECO:0000313" key="3">
    <source>
        <dbReference type="EMBL" id="QDT05259.1"/>
    </source>
</evidence>
<dbReference type="SUPFAM" id="SSF55781">
    <property type="entry name" value="GAF domain-like"/>
    <property type="match status" value="1"/>
</dbReference>
<organism evidence="3 4">
    <name type="scientific">Rubripirellula lacrimiformis</name>
    <dbReference type="NCBI Taxonomy" id="1930273"/>
    <lineage>
        <taxon>Bacteria</taxon>
        <taxon>Pseudomonadati</taxon>
        <taxon>Planctomycetota</taxon>
        <taxon>Planctomycetia</taxon>
        <taxon>Pirellulales</taxon>
        <taxon>Pirellulaceae</taxon>
        <taxon>Rubripirellula</taxon>
    </lineage>
</organism>
<dbReference type="InterPro" id="IPR029016">
    <property type="entry name" value="GAF-like_dom_sf"/>
</dbReference>
<name>A0A517NDQ5_9BACT</name>
<dbReference type="KEGG" id="rlc:K227x_36590"/>
<sequence length="626" mass="67798">MGQKVEVTVFDGAQQTWNGVSRTPLEIGRQMEGDPGPRDLQDLGDRQRLVIAPVSARAVPRIAVRIDVLDSGELQVTNAHSRMSFFVGGQTQPLAPGKSFQSADEIIVQLPENRMLRLNQSDPESIVSPTSSGDGEMFRTLSGQVESTMENVAPVRLKELFDGGSRQDHGRVAVDLVRAALTVVQKAAGSNEFFDSAVSAVATMVELDRALVLLREGDEWTVRSSYSAGQEMATHETDGGDGSSAPMNFSRGLTDRVLATGKTVIYDPANYMHTADSSMMVLDRAVAAPILNEKREVIGAIYGDRRYGSGAGDTPIGDLEAALLEVMAGAVSSGIARQRQEAIRSSLTQFFSHAIAERLEKNDDLLAGRDAEVTVLFCDIRGFSTVSERVGPKKTIEWINDVLTELSQCVTNTDGVLVDYVGDELMAMWGAPAEMPDHAARACRSAVEMLKLIEPLRERWKEITPDKFGFGIGINTGVARVGNTGSKVKFKYGPLGNAVNLASRVEGITKKLGVAALISDSTAQAIGKAFDHRRLAMVQVVGIKEPVLIHELKGGANEEWRSMSERYESALRAFDSGDLTGAARSLASLVHAHPDDSPSLVLLGRVVDALTRRDEHVDSIWRLKNK</sequence>